<dbReference type="CDD" id="cd07199">
    <property type="entry name" value="Pat17_PNPLA8_PNPLA9_like"/>
    <property type="match status" value="1"/>
</dbReference>
<dbReference type="PROSITE" id="PS50089">
    <property type="entry name" value="ZF_RING_2"/>
    <property type="match status" value="1"/>
</dbReference>
<dbReference type="SUPFAM" id="SSF52151">
    <property type="entry name" value="FabD/lysophospholipase-like"/>
    <property type="match status" value="1"/>
</dbReference>
<dbReference type="InterPro" id="IPR001841">
    <property type="entry name" value="Znf_RING"/>
</dbReference>
<feature type="short sequence motif" description="DGA/G" evidence="8">
    <location>
        <begin position="897"/>
        <end position="899"/>
    </location>
</feature>
<evidence type="ECO:0000259" key="10">
    <source>
        <dbReference type="PROSITE" id="PS50089"/>
    </source>
</evidence>
<feature type="region of interest" description="Disordered" evidence="9">
    <location>
        <begin position="1273"/>
        <end position="1360"/>
    </location>
</feature>
<feature type="compositionally biased region" description="Low complexity" evidence="9">
    <location>
        <begin position="1331"/>
        <end position="1341"/>
    </location>
</feature>
<keyword evidence="6 8" id="KW-0443">Lipid metabolism</keyword>
<feature type="active site" description="Proton acceptor" evidence="8">
    <location>
        <position position="897"/>
    </location>
</feature>
<dbReference type="SUPFAM" id="SSF52540">
    <property type="entry name" value="P-loop containing nucleoside triphosphate hydrolases"/>
    <property type="match status" value="1"/>
</dbReference>
<dbReference type="InterPro" id="IPR017907">
    <property type="entry name" value="Znf_RING_CS"/>
</dbReference>
<feature type="domain" description="RING-type" evidence="10">
    <location>
        <begin position="636"/>
        <end position="679"/>
    </location>
</feature>
<evidence type="ECO:0000256" key="5">
    <source>
        <dbReference type="ARBA" id="ARBA00022963"/>
    </source>
</evidence>
<comment type="caution">
    <text evidence="12">The sequence shown here is derived from an EMBL/GenBank/DDBJ whole genome shotgun (WGS) entry which is preliminary data.</text>
</comment>
<dbReference type="InterPro" id="IPR027417">
    <property type="entry name" value="P-loop_NTPase"/>
</dbReference>
<evidence type="ECO:0000256" key="3">
    <source>
        <dbReference type="ARBA" id="ARBA00022801"/>
    </source>
</evidence>
<sequence>MSFSTTSLSKPCCECQRPIKTWNCVQCNNEAFCDECWSKERPHRPGAVGIDGRPHEKVDVEVVARLTRIFGNKRTPEEQEALHVSDINTTWFGLTKGANHMQGPVLYYSGRMQDIMTESHTGQYTERFPHLVSFVGQTGAGKSTVIKMLIDREQAQTDSRPHGAACFPTPVTGLINDIVPTTGDVHLYSDPATYQGARPTLYADCEGMSGGEKLPMGIACKEKLDAAKANTRMAKSKFRKPLEWANGAKAQSREYSVKRLYPRILYTFSDVIVFVLREARVFQTEVLQKLIEWAYSSIDKSINQPTLPHIVIVLNASENAIDETQWDLDVATARLLEDYKDSVHQVQKLQNIVASLRTIDRHITSTKDLLEYYYSSITVVRIPTKGRYMQIDEQIGKLHQVIQQKCCLSFAHKKSVRMLLNAERLQQYVNSAYDHFSRRLDEPFDFVKEALRHNPLPQDFRGHILNMMLSMYHEADNIRQSRPTKDLLRLLARPIASWVILATGFQGSYTTLFWKTFLTPLTEAFNEFCNQWLRCGFESKGKTCRNVKNSHKKGHQASTGKVFAKGQYMAEFAPDVFFAGWVNEIGGHLVNLNKRLHEMGADEHEKDLVSRLHRQEMETFYPKLGSTAKFVSHATCFCCVRKVPEHVLPCGHVLCKSCVQSFGTRVEGGVYELRCCPLHPDQTRWTNSPARIQYKPPGAGVRVLCLDGGGIRGIIELAVLRTIERVLGDFIPVQNFFDLIVGTSTGGIIALGLGVKNWSVSHCMRQFKHLCAQAFTPRPMKRLALVSHKSYYRTKPLEEALEKAFDPDALLFGGTSPEERSNIKVAVTSTSATENRPVVLTNYNVAGPERDHLPYQFLRSQDPTAEFKVWEAARATSAAPMYFKPFIKAETVATFTDGAIHHNCPAWIAHHERRVLWADVANQDPDIVLSLGTGLSSQTVVSDADVVAEMRKVQKRATMGFAYMLRTAYSIIDNQINCETTWDDYLAKTTGFTGEGRRNMRINVLLPGIRPNLDQVDQVHALEGQAYNSAGRNPDIREVAHRLVASSFFFERQGGFHQEHGTYRCHGSIRCRFEKGSRGLKGLGKILTNCLKGDFEPHFLLQENYGTPDEAQYEIATPAATLTQMCTHGVFDLQILIRVQSVHQSNRTRFSLCLQEMAYPHAAADTVFAPTTYSDCYLSISGFPRELFAPTKPPPSKAGRSTPGSKPTSAGSTNPHTPPTPPTSSDKPPRASTDKDKTKNKDLPAVPTPAPAPAPPPLRTKLSVSSIFRPASLTRLRHAPSPVTPNPSSSSTPNLALSSSPLSNSPGGESRVVSPARASLRGSAGSGSGSGLETETVTVTTTPPPHLQGGDAHGRRSLDRGWAVGRGFPASCRPTKGVEIDTGVMPGIR</sequence>
<feature type="active site" description="Nucleophile" evidence="8">
    <location>
        <position position="744"/>
    </location>
</feature>
<dbReference type="CDD" id="cd19757">
    <property type="entry name" value="Bbox1"/>
    <property type="match status" value="1"/>
</dbReference>
<dbReference type="Gene3D" id="3.40.50.300">
    <property type="entry name" value="P-loop containing nucleotide triphosphate hydrolases"/>
    <property type="match status" value="1"/>
</dbReference>
<dbReference type="CDD" id="cd16449">
    <property type="entry name" value="RING-HC"/>
    <property type="match status" value="1"/>
</dbReference>
<organism evidence="12 13">
    <name type="scientific">Trichocladium antarcticum</name>
    <dbReference type="NCBI Taxonomy" id="1450529"/>
    <lineage>
        <taxon>Eukaryota</taxon>
        <taxon>Fungi</taxon>
        <taxon>Dikarya</taxon>
        <taxon>Ascomycota</taxon>
        <taxon>Pezizomycotina</taxon>
        <taxon>Sordariomycetes</taxon>
        <taxon>Sordariomycetidae</taxon>
        <taxon>Sordariales</taxon>
        <taxon>Chaetomiaceae</taxon>
        <taxon>Trichocladium</taxon>
    </lineage>
</organism>
<gene>
    <name evidence="12" type="ORF">BT67DRAFT_434091</name>
</gene>
<protein>
    <submittedName>
        <fullName evidence="12">Uncharacterized protein</fullName>
    </submittedName>
</protein>
<feature type="region of interest" description="Disordered" evidence="9">
    <location>
        <begin position="1188"/>
        <end position="1260"/>
    </location>
</feature>
<dbReference type="PANTHER" id="PTHR24185">
    <property type="entry name" value="CALCIUM-INDEPENDENT PHOSPHOLIPASE A2-GAMMA"/>
    <property type="match status" value="1"/>
</dbReference>
<dbReference type="PROSITE" id="PS00518">
    <property type="entry name" value="ZF_RING_1"/>
    <property type="match status" value="1"/>
</dbReference>
<dbReference type="Gene3D" id="3.40.1090.10">
    <property type="entry name" value="Cytosolic phospholipase A2 catalytic domain"/>
    <property type="match status" value="1"/>
</dbReference>
<dbReference type="EMBL" id="MU853408">
    <property type="protein sequence ID" value="KAK4134645.1"/>
    <property type="molecule type" value="Genomic_DNA"/>
</dbReference>
<dbReference type="GO" id="GO:0019369">
    <property type="term" value="P:arachidonate metabolic process"/>
    <property type="evidence" value="ECO:0007669"/>
    <property type="project" value="TreeGrafter"/>
</dbReference>
<evidence type="ECO:0000256" key="1">
    <source>
        <dbReference type="ARBA" id="ARBA00022723"/>
    </source>
</evidence>
<evidence type="ECO:0000256" key="9">
    <source>
        <dbReference type="SAM" id="MobiDB-lite"/>
    </source>
</evidence>
<reference evidence="12" key="2">
    <citation type="submission" date="2023-05" db="EMBL/GenBank/DDBJ databases">
        <authorList>
            <consortium name="Lawrence Berkeley National Laboratory"/>
            <person name="Steindorff A."/>
            <person name="Hensen N."/>
            <person name="Bonometti L."/>
            <person name="Westerberg I."/>
            <person name="Brannstrom I.O."/>
            <person name="Guillou S."/>
            <person name="Cros-Aarteil S."/>
            <person name="Calhoun S."/>
            <person name="Haridas S."/>
            <person name="Kuo A."/>
            <person name="Mondo S."/>
            <person name="Pangilinan J."/>
            <person name="Riley R."/>
            <person name="Labutti K."/>
            <person name="Andreopoulos B."/>
            <person name="Lipzen A."/>
            <person name="Chen C."/>
            <person name="Yanf M."/>
            <person name="Daum C."/>
            <person name="Ng V."/>
            <person name="Clum A."/>
            <person name="Ohm R."/>
            <person name="Martin F."/>
            <person name="Silar P."/>
            <person name="Natvig D."/>
            <person name="Lalanne C."/>
            <person name="Gautier V."/>
            <person name="Ament-Velasquez S.L."/>
            <person name="Kruys A."/>
            <person name="Hutchinson M.I."/>
            <person name="Powell A.J."/>
            <person name="Barry K."/>
            <person name="Miller A.N."/>
            <person name="Grigoriev I.V."/>
            <person name="Debuchy R."/>
            <person name="Gladieux P."/>
            <person name="Thoren M.H."/>
            <person name="Johannesson H."/>
        </authorList>
    </citation>
    <scope>NUCLEOTIDE SEQUENCE</scope>
    <source>
        <strain evidence="12">CBS 123565</strain>
    </source>
</reference>
<keyword evidence="2 7" id="KW-0863">Zinc-finger</keyword>
<dbReference type="GO" id="GO:0047499">
    <property type="term" value="F:calcium-independent phospholipase A2 activity"/>
    <property type="evidence" value="ECO:0007669"/>
    <property type="project" value="TreeGrafter"/>
</dbReference>
<evidence type="ECO:0000313" key="13">
    <source>
        <dbReference type="Proteomes" id="UP001304895"/>
    </source>
</evidence>
<keyword evidence="1" id="KW-0479">Metal-binding</keyword>
<dbReference type="GO" id="GO:0016020">
    <property type="term" value="C:membrane"/>
    <property type="evidence" value="ECO:0007669"/>
    <property type="project" value="TreeGrafter"/>
</dbReference>
<feature type="short sequence motif" description="GXGXXG" evidence="8">
    <location>
        <begin position="708"/>
        <end position="713"/>
    </location>
</feature>
<evidence type="ECO:0000313" key="12">
    <source>
        <dbReference type="EMBL" id="KAK4134645.1"/>
    </source>
</evidence>
<dbReference type="GO" id="GO:0046486">
    <property type="term" value="P:glycerolipid metabolic process"/>
    <property type="evidence" value="ECO:0007669"/>
    <property type="project" value="UniProtKB-ARBA"/>
</dbReference>
<accession>A0AAN6ZD30</accession>
<feature type="compositionally biased region" description="Basic and acidic residues" evidence="9">
    <location>
        <begin position="1227"/>
        <end position="1242"/>
    </location>
</feature>
<keyword evidence="13" id="KW-1185">Reference proteome</keyword>
<dbReference type="PANTHER" id="PTHR24185:SF1">
    <property type="entry name" value="CALCIUM-INDEPENDENT PHOSPHOLIPASE A2-GAMMA"/>
    <property type="match status" value="1"/>
</dbReference>
<evidence type="ECO:0000259" key="11">
    <source>
        <dbReference type="PROSITE" id="PS51635"/>
    </source>
</evidence>
<name>A0AAN6ZD30_9PEZI</name>
<feature type="compositionally biased region" description="Polar residues" evidence="9">
    <location>
        <begin position="1202"/>
        <end position="1211"/>
    </location>
</feature>
<feature type="compositionally biased region" description="Pro residues" evidence="9">
    <location>
        <begin position="1246"/>
        <end position="1258"/>
    </location>
</feature>
<proteinExistence type="predicted"/>
<evidence type="ECO:0000256" key="8">
    <source>
        <dbReference type="PROSITE-ProRule" id="PRU01161"/>
    </source>
</evidence>
<keyword evidence="5 8" id="KW-0442">Lipid degradation</keyword>
<dbReference type="PROSITE" id="PS51635">
    <property type="entry name" value="PNPLA"/>
    <property type="match status" value="1"/>
</dbReference>
<evidence type="ECO:0000256" key="6">
    <source>
        <dbReference type="ARBA" id="ARBA00023098"/>
    </source>
</evidence>
<dbReference type="InterPro" id="IPR002641">
    <property type="entry name" value="PNPLA_dom"/>
</dbReference>
<feature type="short sequence motif" description="GXSXG" evidence="8">
    <location>
        <begin position="742"/>
        <end position="746"/>
    </location>
</feature>
<feature type="domain" description="PNPLA" evidence="11">
    <location>
        <begin position="704"/>
        <end position="910"/>
    </location>
</feature>
<dbReference type="Pfam" id="PF01734">
    <property type="entry name" value="Patatin"/>
    <property type="match status" value="1"/>
</dbReference>
<dbReference type="GO" id="GO:0008270">
    <property type="term" value="F:zinc ion binding"/>
    <property type="evidence" value="ECO:0007669"/>
    <property type="project" value="UniProtKB-KW"/>
</dbReference>
<dbReference type="Proteomes" id="UP001304895">
    <property type="component" value="Unassembled WGS sequence"/>
</dbReference>
<evidence type="ECO:0000256" key="2">
    <source>
        <dbReference type="ARBA" id="ARBA00022771"/>
    </source>
</evidence>
<dbReference type="InterPro" id="IPR016035">
    <property type="entry name" value="Acyl_Trfase/lysoPLipase"/>
</dbReference>
<keyword evidence="4" id="KW-0862">Zinc</keyword>
<keyword evidence="3 8" id="KW-0378">Hydrolase</keyword>
<evidence type="ECO:0000256" key="4">
    <source>
        <dbReference type="ARBA" id="ARBA00022833"/>
    </source>
</evidence>
<reference evidence="12" key="1">
    <citation type="journal article" date="2023" name="Mol. Phylogenet. Evol.">
        <title>Genome-scale phylogeny and comparative genomics of the fungal order Sordariales.</title>
        <authorList>
            <person name="Hensen N."/>
            <person name="Bonometti L."/>
            <person name="Westerberg I."/>
            <person name="Brannstrom I.O."/>
            <person name="Guillou S."/>
            <person name="Cros-Aarteil S."/>
            <person name="Calhoun S."/>
            <person name="Haridas S."/>
            <person name="Kuo A."/>
            <person name="Mondo S."/>
            <person name="Pangilinan J."/>
            <person name="Riley R."/>
            <person name="LaButti K."/>
            <person name="Andreopoulos B."/>
            <person name="Lipzen A."/>
            <person name="Chen C."/>
            <person name="Yan M."/>
            <person name="Daum C."/>
            <person name="Ng V."/>
            <person name="Clum A."/>
            <person name="Steindorff A."/>
            <person name="Ohm R.A."/>
            <person name="Martin F."/>
            <person name="Silar P."/>
            <person name="Natvig D.O."/>
            <person name="Lalanne C."/>
            <person name="Gautier V."/>
            <person name="Ament-Velasquez S.L."/>
            <person name="Kruys A."/>
            <person name="Hutchinson M.I."/>
            <person name="Powell A.J."/>
            <person name="Barry K."/>
            <person name="Miller A.N."/>
            <person name="Grigoriev I.V."/>
            <person name="Debuchy R."/>
            <person name="Gladieux P."/>
            <person name="Hiltunen Thoren M."/>
            <person name="Johannesson H."/>
        </authorList>
    </citation>
    <scope>NUCLEOTIDE SEQUENCE</scope>
    <source>
        <strain evidence="12">CBS 123565</strain>
    </source>
</reference>
<evidence type="ECO:0000256" key="7">
    <source>
        <dbReference type="PROSITE-ProRule" id="PRU00175"/>
    </source>
</evidence>
<feature type="compositionally biased region" description="Low complexity" evidence="9">
    <location>
        <begin position="1286"/>
        <end position="1306"/>
    </location>
</feature>
<dbReference type="GO" id="GO:0016042">
    <property type="term" value="P:lipid catabolic process"/>
    <property type="evidence" value="ECO:0007669"/>
    <property type="project" value="UniProtKB-UniRule"/>
</dbReference>